<dbReference type="AlphaFoldDB" id="A0AAD8PH71"/>
<accession>A0AAD8PH71</accession>
<name>A0AAD8PH71_BABGI</name>
<keyword evidence="4" id="KW-0067">ATP-binding</keyword>
<comment type="similarity">
    <text evidence="4">Belongs to the ubiquitin-conjugating enzyme family.</text>
</comment>
<dbReference type="Proteomes" id="UP001230268">
    <property type="component" value="Unassembled WGS sequence"/>
</dbReference>
<dbReference type="InterPro" id="IPR050113">
    <property type="entry name" value="Ub_conjugating_enzyme"/>
</dbReference>
<dbReference type="GO" id="GO:0016740">
    <property type="term" value="F:transferase activity"/>
    <property type="evidence" value="ECO:0007669"/>
    <property type="project" value="UniProtKB-KW"/>
</dbReference>
<dbReference type="InterPro" id="IPR023313">
    <property type="entry name" value="UBQ-conjugating_AS"/>
</dbReference>
<keyword evidence="1" id="KW-0808">Transferase</keyword>
<evidence type="ECO:0000313" key="6">
    <source>
        <dbReference type="EMBL" id="KAK1445190.1"/>
    </source>
</evidence>
<keyword evidence="4" id="KW-0547">Nucleotide-binding</keyword>
<keyword evidence="7" id="KW-1185">Reference proteome</keyword>
<dbReference type="InterPro" id="IPR000608">
    <property type="entry name" value="UBC"/>
</dbReference>
<evidence type="ECO:0000256" key="1">
    <source>
        <dbReference type="ARBA" id="ARBA00022679"/>
    </source>
</evidence>
<organism evidence="6 7">
    <name type="scientific">Babesia gibsoni</name>
    <dbReference type="NCBI Taxonomy" id="33632"/>
    <lineage>
        <taxon>Eukaryota</taxon>
        <taxon>Sar</taxon>
        <taxon>Alveolata</taxon>
        <taxon>Apicomplexa</taxon>
        <taxon>Aconoidasida</taxon>
        <taxon>Piroplasmida</taxon>
        <taxon>Babesiidae</taxon>
        <taxon>Babesia</taxon>
    </lineage>
</organism>
<proteinExistence type="inferred from homology"/>
<keyword evidence="2 4" id="KW-0833">Ubl conjugation pathway</keyword>
<dbReference type="PANTHER" id="PTHR24067">
    <property type="entry name" value="UBIQUITIN-CONJUGATING ENZYME E2"/>
    <property type="match status" value="1"/>
</dbReference>
<evidence type="ECO:0000256" key="4">
    <source>
        <dbReference type="RuleBase" id="RU362109"/>
    </source>
</evidence>
<dbReference type="PROSITE" id="PS50127">
    <property type="entry name" value="UBC_2"/>
    <property type="match status" value="1"/>
</dbReference>
<dbReference type="Pfam" id="PF00179">
    <property type="entry name" value="UQ_con"/>
    <property type="match status" value="1"/>
</dbReference>
<dbReference type="PROSITE" id="PS00183">
    <property type="entry name" value="UBC_1"/>
    <property type="match status" value="1"/>
</dbReference>
<sequence>MNIARALLKRQYTELTRDENCPFSVGLEDDNLLTWRVCFPGPADTPYEGGIFTVLLYFPEDFPSNPPVMKFEQRMWHPNIYPDGRVCISILHPPGTDVFNEQEKAEERWRPILGVESIVMSVISLLGEPNIESPANVDAAVNLKNDPQDYRKRVRACVRETLEQE</sequence>
<dbReference type="EMBL" id="JAVEPI010000001">
    <property type="protein sequence ID" value="KAK1445190.1"/>
    <property type="molecule type" value="Genomic_DNA"/>
</dbReference>
<dbReference type="CDD" id="cd23795">
    <property type="entry name" value="UBCc_UBE2G1"/>
    <property type="match status" value="1"/>
</dbReference>
<dbReference type="SMART" id="SM00212">
    <property type="entry name" value="UBCc"/>
    <property type="match status" value="1"/>
</dbReference>
<dbReference type="SUPFAM" id="SSF54495">
    <property type="entry name" value="UBC-like"/>
    <property type="match status" value="1"/>
</dbReference>
<evidence type="ECO:0000313" key="7">
    <source>
        <dbReference type="Proteomes" id="UP001230268"/>
    </source>
</evidence>
<dbReference type="Gene3D" id="3.10.110.10">
    <property type="entry name" value="Ubiquitin Conjugating Enzyme"/>
    <property type="match status" value="1"/>
</dbReference>
<evidence type="ECO:0000259" key="5">
    <source>
        <dbReference type="PROSITE" id="PS50127"/>
    </source>
</evidence>
<feature type="active site" description="Glycyl thioester intermediate" evidence="3">
    <location>
        <position position="87"/>
    </location>
</feature>
<dbReference type="InterPro" id="IPR016135">
    <property type="entry name" value="UBQ-conjugating_enzyme/RWD"/>
</dbReference>
<evidence type="ECO:0000256" key="3">
    <source>
        <dbReference type="PROSITE-ProRule" id="PRU10133"/>
    </source>
</evidence>
<gene>
    <name evidence="6" type="ORF">BgAZ_110960</name>
</gene>
<evidence type="ECO:0000256" key="2">
    <source>
        <dbReference type="ARBA" id="ARBA00022786"/>
    </source>
</evidence>
<dbReference type="GO" id="GO:0005524">
    <property type="term" value="F:ATP binding"/>
    <property type="evidence" value="ECO:0007669"/>
    <property type="project" value="UniProtKB-UniRule"/>
</dbReference>
<dbReference type="FunFam" id="3.10.110.10:FF:000051">
    <property type="entry name" value="ubiquitin-conjugating enzyme E2 R2-like"/>
    <property type="match status" value="1"/>
</dbReference>
<protein>
    <submittedName>
        <fullName evidence="6">Ubiquitin-conjugating enzyme E2 R2 like protein</fullName>
    </submittedName>
</protein>
<reference evidence="6" key="1">
    <citation type="submission" date="2023-08" db="EMBL/GenBank/DDBJ databases">
        <title>Draft sequence of the Babesia gibsoni genome.</title>
        <authorList>
            <person name="Yamagishi J.Y."/>
            <person name="Xuan X.X."/>
        </authorList>
    </citation>
    <scope>NUCLEOTIDE SEQUENCE</scope>
    <source>
        <strain evidence="6">Azabu</strain>
    </source>
</reference>
<comment type="caution">
    <text evidence="6">The sequence shown here is derived from an EMBL/GenBank/DDBJ whole genome shotgun (WGS) entry which is preliminary data.</text>
</comment>
<feature type="domain" description="UBC core" evidence="5">
    <location>
        <begin position="3"/>
        <end position="163"/>
    </location>
</feature>